<evidence type="ECO:0000313" key="12">
    <source>
        <dbReference type="EMBL" id="KAH3853658.1"/>
    </source>
</evidence>
<feature type="transmembrane region" description="Helical" evidence="10">
    <location>
        <begin position="98"/>
        <end position="117"/>
    </location>
</feature>
<dbReference type="OrthoDB" id="9046662at2759"/>
<feature type="transmembrane region" description="Helical" evidence="10">
    <location>
        <begin position="137"/>
        <end position="162"/>
    </location>
</feature>
<dbReference type="Proteomes" id="UP000828390">
    <property type="component" value="Unassembled WGS sequence"/>
</dbReference>
<dbReference type="PROSITE" id="PS00237">
    <property type="entry name" value="G_PROTEIN_RECEP_F1_1"/>
    <property type="match status" value="1"/>
</dbReference>
<feature type="transmembrane region" description="Helical" evidence="10">
    <location>
        <begin position="311"/>
        <end position="331"/>
    </location>
</feature>
<evidence type="ECO:0000256" key="1">
    <source>
        <dbReference type="ARBA" id="ARBA00004141"/>
    </source>
</evidence>
<evidence type="ECO:0000256" key="2">
    <source>
        <dbReference type="ARBA" id="ARBA00010663"/>
    </source>
</evidence>
<accession>A0A9D4L899</accession>
<evidence type="ECO:0000313" key="13">
    <source>
        <dbReference type="Proteomes" id="UP000828390"/>
    </source>
</evidence>
<dbReference type="Gene3D" id="1.20.1070.10">
    <property type="entry name" value="Rhodopsin 7-helix transmembrane proteins"/>
    <property type="match status" value="1"/>
</dbReference>
<evidence type="ECO:0000256" key="8">
    <source>
        <dbReference type="ARBA" id="ARBA00023224"/>
    </source>
</evidence>
<keyword evidence="5 9" id="KW-0297">G-protein coupled receptor</keyword>
<dbReference type="GO" id="GO:0016020">
    <property type="term" value="C:membrane"/>
    <property type="evidence" value="ECO:0007669"/>
    <property type="project" value="UniProtKB-SubCell"/>
</dbReference>
<protein>
    <recommendedName>
        <fullName evidence="11">G-protein coupled receptors family 1 profile domain-containing protein</fullName>
    </recommendedName>
</protein>
<comment type="subcellular location">
    <subcellularLocation>
        <location evidence="1">Membrane</location>
        <topology evidence="1">Multi-pass membrane protein</topology>
    </subcellularLocation>
</comment>
<dbReference type="InterPro" id="IPR017452">
    <property type="entry name" value="GPCR_Rhodpsn_7TM"/>
</dbReference>
<dbReference type="CDD" id="cd15203">
    <property type="entry name" value="7tmA_NPYR-like"/>
    <property type="match status" value="1"/>
</dbReference>
<keyword evidence="13" id="KW-1185">Reference proteome</keyword>
<proteinExistence type="inferred from homology"/>
<feature type="transmembrane region" description="Helical" evidence="10">
    <location>
        <begin position="227"/>
        <end position="251"/>
    </location>
</feature>
<gene>
    <name evidence="12" type="ORF">DPMN_096190</name>
</gene>
<evidence type="ECO:0000259" key="11">
    <source>
        <dbReference type="PROSITE" id="PS50262"/>
    </source>
</evidence>
<feature type="transmembrane region" description="Helical" evidence="10">
    <location>
        <begin position="62"/>
        <end position="86"/>
    </location>
</feature>
<dbReference type="SMART" id="SM01381">
    <property type="entry name" value="7TM_GPCR_Srsx"/>
    <property type="match status" value="1"/>
</dbReference>
<dbReference type="GO" id="GO:0004983">
    <property type="term" value="F:neuropeptide Y receptor activity"/>
    <property type="evidence" value="ECO:0007669"/>
    <property type="project" value="InterPro"/>
</dbReference>
<keyword evidence="3 9" id="KW-0812">Transmembrane</keyword>
<dbReference type="Pfam" id="PF00001">
    <property type="entry name" value="7tm_1"/>
    <property type="match status" value="1"/>
</dbReference>
<comment type="similarity">
    <text evidence="2 9">Belongs to the G-protein coupled receptor 1 family.</text>
</comment>
<evidence type="ECO:0000256" key="9">
    <source>
        <dbReference type="RuleBase" id="RU000688"/>
    </source>
</evidence>
<sequence>MEKTTTVNETVRTNSVATGMNYEFGNMSLEELDKQLQLQFFENISKQGTENLDLLQESHWKITIIVIYSIVIFIGFLENLVIVCILIRKNHLQNPTNIFILCLAVSDILLCLFNLPFQLHYQLTNQWVFGKTLCKVIMATYGVPVFVSSMSILMIAIDRYILIVHPFCKRMSTLTAVCLVTLIAICTTLVTVPIIIQMEYQVIDLPELNIYHTFCIELWQSVILRHIYTVSVLIVQFFLPLCVTTFLYIKISNVLRNRPIKKKEKRHKHKTNKILIAIVLCYAICWTPWSLFGLTLEFDPKIVPHVRLFDLLFKIFAMGSACINPFLYGWLNENFRHELNGIVKRGTKHRVRANGHSIPLVEFSRTEPGGDRSPAATV</sequence>
<dbReference type="PROSITE" id="PS50262">
    <property type="entry name" value="G_PROTEIN_RECEP_F1_2"/>
    <property type="match status" value="1"/>
</dbReference>
<feature type="transmembrane region" description="Helical" evidence="10">
    <location>
        <begin position="174"/>
        <end position="196"/>
    </location>
</feature>
<evidence type="ECO:0000256" key="6">
    <source>
        <dbReference type="ARBA" id="ARBA00023136"/>
    </source>
</evidence>
<evidence type="ECO:0000256" key="5">
    <source>
        <dbReference type="ARBA" id="ARBA00023040"/>
    </source>
</evidence>
<reference evidence="12" key="2">
    <citation type="submission" date="2020-11" db="EMBL/GenBank/DDBJ databases">
        <authorList>
            <person name="McCartney M.A."/>
            <person name="Auch B."/>
            <person name="Kono T."/>
            <person name="Mallez S."/>
            <person name="Becker A."/>
            <person name="Gohl D.M."/>
            <person name="Silverstein K.A.T."/>
            <person name="Koren S."/>
            <person name="Bechman K.B."/>
            <person name="Herman A."/>
            <person name="Abrahante J.E."/>
            <person name="Garbe J."/>
        </authorList>
    </citation>
    <scope>NUCLEOTIDE SEQUENCE</scope>
    <source>
        <strain evidence="12">Duluth1</strain>
        <tissue evidence="12">Whole animal</tissue>
    </source>
</reference>
<evidence type="ECO:0000256" key="4">
    <source>
        <dbReference type="ARBA" id="ARBA00022989"/>
    </source>
</evidence>
<dbReference type="PRINTS" id="PR00237">
    <property type="entry name" value="GPCRRHODOPSN"/>
</dbReference>
<organism evidence="12 13">
    <name type="scientific">Dreissena polymorpha</name>
    <name type="common">Zebra mussel</name>
    <name type="synonym">Mytilus polymorpha</name>
    <dbReference type="NCBI Taxonomy" id="45954"/>
    <lineage>
        <taxon>Eukaryota</taxon>
        <taxon>Metazoa</taxon>
        <taxon>Spiralia</taxon>
        <taxon>Lophotrochozoa</taxon>
        <taxon>Mollusca</taxon>
        <taxon>Bivalvia</taxon>
        <taxon>Autobranchia</taxon>
        <taxon>Heteroconchia</taxon>
        <taxon>Euheterodonta</taxon>
        <taxon>Imparidentia</taxon>
        <taxon>Neoheterodontei</taxon>
        <taxon>Myida</taxon>
        <taxon>Dreissenoidea</taxon>
        <taxon>Dreissenidae</taxon>
        <taxon>Dreissena</taxon>
    </lineage>
</organism>
<evidence type="ECO:0000256" key="3">
    <source>
        <dbReference type="ARBA" id="ARBA00022692"/>
    </source>
</evidence>
<feature type="transmembrane region" description="Helical" evidence="10">
    <location>
        <begin position="272"/>
        <end position="291"/>
    </location>
</feature>
<name>A0A9D4L899_DREPO</name>
<evidence type="ECO:0000256" key="7">
    <source>
        <dbReference type="ARBA" id="ARBA00023170"/>
    </source>
</evidence>
<dbReference type="InterPro" id="IPR000611">
    <property type="entry name" value="NPY_rcpt"/>
</dbReference>
<dbReference type="PANTHER" id="PTHR24235:SF29">
    <property type="entry name" value="GH23382P"/>
    <property type="match status" value="1"/>
</dbReference>
<keyword evidence="4 10" id="KW-1133">Transmembrane helix</keyword>
<comment type="caution">
    <text evidence="12">The sequence shown here is derived from an EMBL/GenBank/DDBJ whole genome shotgun (WGS) entry which is preliminary data.</text>
</comment>
<dbReference type="PANTHER" id="PTHR24235">
    <property type="entry name" value="NEUROPEPTIDE Y RECEPTOR"/>
    <property type="match status" value="1"/>
</dbReference>
<dbReference type="AlphaFoldDB" id="A0A9D4L899"/>
<reference evidence="12" key="1">
    <citation type="journal article" date="2019" name="bioRxiv">
        <title>The Genome of the Zebra Mussel, Dreissena polymorpha: A Resource for Invasive Species Research.</title>
        <authorList>
            <person name="McCartney M.A."/>
            <person name="Auch B."/>
            <person name="Kono T."/>
            <person name="Mallez S."/>
            <person name="Zhang Y."/>
            <person name="Obille A."/>
            <person name="Becker A."/>
            <person name="Abrahante J.E."/>
            <person name="Garbe J."/>
            <person name="Badalamenti J.P."/>
            <person name="Herman A."/>
            <person name="Mangelson H."/>
            <person name="Liachko I."/>
            <person name="Sullivan S."/>
            <person name="Sone E.D."/>
            <person name="Koren S."/>
            <person name="Silverstein K.A.T."/>
            <person name="Beckman K.B."/>
            <person name="Gohl D.M."/>
        </authorList>
    </citation>
    <scope>NUCLEOTIDE SEQUENCE</scope>
    <source>
        <strain evidence="12">Duluth1</strain>
        <tissue evidence="12">Whole animal</tissue>
    </source>
</reference>
<keyword evidence="7 9" id="KW-0675">Receptor</keyword>
<dbReference type="EMBL" id="JAIWYP010000003">
    <property type="protein sequence ID" value="KAH3853658.1"/>
    <property type="molecule type" value="Genomic_DNA"/>
</dbReference>
<feature type="domain" description="G-protein coupled receptors family 1 profile" evidence="11">
    <location>
        <begin position="78"/>
        <end position="328"/>
    </location>
</feature>
<dbReference type="InterPro" id="IPR000276">
    <property type="entry name" value="GPCR_Rhodpsn"/>
</dbReference>
<keyword evidence="6 10" id="KW-0472">Membrane</keyword>
<keyword evidence="8 9" id="KW-0807">Transducer</keyword>
<evidence type="ECO:0000256" key="10">
    <source>
        <dbReference type="SAM" id="Phobius"/>
    </source>
</evidence>
<dbReference type="SUPFAM" id="SSF81321">
    <property type="entry name" value="Family A G protein-coupled receptor-like"/>
    <property type="match status" value="1"/>
</dbReference>
<dbReference type="PRINTS" id="PR01012">
    <property type="entry name" value="NRPEPTIDEYR"/>
</dbReference>